<reference evidence="4" key="1">
    <citation type="submission" date="2022-11" db="UniProtKB">
        <authorList>
            <consortium name="WormBaseParasite"/>
        </authorList>
    </citation>
    <scope>IDENTIFICATION</scope>
</reference>
<evidence type="ECO:0000313" key="4">
    <source>
        <dbReference type="WBParaSite" id="ACRNAN_scaffold15509.g10885.t1"/>
    </source>
</evidence>
<keyword evidence="2" id="KW-0732">Signal</keyword>
<organism evidence="3 4">
    <name type="scientific">Acrobeloides nanus</name>
    <dbReference type="NCBI Taxonomy" id="290746"/>
    <lineage>
        <taxon>Eukaryota</taxon>
        <taxon>Metazoa</taxon>
        <taxon>Ecdysozoa</taxon>
        <taxon>Nematoda</taxon>
        <taxon>Chromadorea</taxon>
        <taxon>Rhabditida</taxon>
        <taxon>Tylenchina</taxon>
        <taxon>Cephalobomorpha</taxon>
        <taxon>Cephaloboidea</taxon>
        <taxon>Cephalobidae</taxon>
        <taxon>Acrobeloides</taxon>
    </lineage>
</organism>
<protein>
    <submittedName>
        <fullName evidence="4">Uncharacterized protein</fullName>
    </submittedName>
</protein>
<dbReference type="Proteomes" id="UP000887540">
    <property type="component" value="Unplaced"/>
</dbReference>
<feature type="signal peptide" evidence="2">
    <location>
        <begin position="1"/>
        <end position="23"/>
    </location>
</feature>
<proteinExistence type="predicted"/>
<feature type="region of interest" description="Disordered" evidence="1">
    <location>
        <begin position="73"/>
        <end position="102"/>
    </location>
</feature>
<dbReference type="WBParaSite" id="ACRNAN_scaffold15509.g10885.t1">
    <property type="protein sequence ID" value="ACRNAN_scaffold15509.g10885.t1"/>
    <property type="gene ID" value="ACRNAN_scaffold15509.g10885"/>
</dbReference>
<feature type="chain" id="PRO_5037218699" evidence="2">
    <location>
        <begin position="24"/>
        <end position="188"/>
    </location>
</feature>
<accession>A0A914CWA0</accession>
<sequence>MKSYVCLTFSFIIFQLFIGQIFGGHGGNGGYVGIGGSQIEGDVAQGGRGGGPYGKPGIVDCGEGCVINGRRQQGRLNGADGRDTTRNENAYSNGENQANGKVASDEKDGWFRMKRGNGGDGGKVYCPNCKIEGDTATGGDGGWFRRKRQTVVYNKPCSDYHCIIYITEPNAYAPCSARICDYHILGQN</sequence>
<evidence type="ECO:0000256" key="2">
    <source>
        <dbReference type="SAM" id="SignalP"/>
    </source>
</evidence>
<dbReference type="AlphaFoldDB" id="A0A914CWA0"/>
<evidence type="ECO:0000313" key="3">
    <source>
        <dbReference type="Proteomes" id="UP000887540"/>
    </source>
</evidence>
<evidence type="ECO:0000256" key="1">
    <source>
        <dbReference type="SAM" id="MobiDB-lite"/>
    </source>
</evidence>
<feature type="compositionally biased region" description="Polar residues" evidence="1">
    <location>
        <begin position="87"/>
        <end position="99"/>
    </location>
</feature>
<name>A0A914CWA0_9BILA</name>
<keyword evidence="3" id="KW-1185">Reference proteome</keyword>